<reference evidence="9 10" key="1">
    <citation type="journal article" date="2022" name="Nat. Plants">
        <title>Genomes of leafy and leafless Platanthera orchids illuminate the evolution of mycoheterotrophy.</title>
        <authorList>
            <person name="Li M.H."/>
            <person name="Liu K.W."/>
            <person name="Li Z."/>
            <person name="Lu H.C."/>
            <person name="Ye Q.L."/>
            <person name="Zhang D."/>
            <person name="Wang J.Y."/>
            <person name="Li Y.F."/>
            <person name="Zhong Z.M."/>
            <person name="Liu X."/>
            <person name="Yu X."/>
            <person name="Liu D.K."/>
            <person name="Tu X.D."/>
            <person name="Liu B."/>
            <person name="Hao Y."/>
            <person name="Liao X.Y."/>
            <person name="Jiang Y.T."/>
            <person name="Sun W.H."/>
            <person name="Chen J."/>
            <person name="Chen Y.Q."/>
            <person name="Ai Y."/>
            <person name="Zhai J.W."/>
            <person name="Wu S.S."/>
            <person name="Zhou Z."/>
            <person name="Hsiao Y.Y."/>
            <person name="Wu W.L."/>
            <person name="Chen Y.Y."/>
            <person name="Lin Y.F."/>
            <person name="Hsu J.L."/>
            <person name="Li C.Y."/>
            <person name="Wang Z.W."/>
            <person name="Zhao X."/>
            <person name="Zhong W.Y."/>
            <person name="Ma X.K."/>
            <person name="Ma L."/>
            <person name="Huang J."/>
            <person name="Chen G.Z."/>
            <person name="Huang M.Z."/>
            <person name="Huang L."/>
            <person name="Peng D.H."/>
            <person name="Luo Y.B."/>
            <person name="Zou S.Q."/>
            <person name="Chen S.P."/>
            <person name="Lan S."/>
            <person name="Tsai W.C."/>
            <person name="Van de Peer Y."/>
            <person name="Liu Z.J."/>
        </authorList>
    </citation>
    <scope>NUCLEOTIDE SEQUENCE [LARGE SCALE GENOMIC DNA]</scope>
    <source>
        <strain evidence="9">Lor287</strain>
    </source>
</reference>
<dbReference type="InterPro" id="IPR031052">
    <property type="entry name" value="FHY3/FAR1"/>
</dbReference>
<proteinExistence type="inferred from homology"/>
<dbReference type="PROSITE" id="PS50966">
    <property type="entry name" value="ZF_SWIM"/>
    <property type="match status" value="1"/>
</dbReference>
<comment type="function">
    <text evidence="6">Putative transcription activator involved in regulating light control of development.</text>
</comment>
<dbReference type="InterPro" id="IPR006564">
    <property type="entry name" value="Znf_PMZ"/>
</dbReference>
<evidence type="ECO:0000256" key="2">
    <source>
        <dbReference type="ARBA" id="ARBA00022723"/>
    </source>
</evidence>
<dbReference type="PANTHER" id="PTHR31669:SF251">
    <property type="entry name" value="PROTEIN FAR1-RELATED SEQUENCE"/>
    <property type="match status" value="1"/>
</dbReference>
<sequence length="330" mass="37980">MTSSSRSESINAFFDGFVNANTHLNEFIIQYEKALKSRRDAEEQEDYMTLNSTAALFTNFSIEQYAAKIYTKSIFKLFQHEFKLSLECWYDVVKISPTCVTYKVGLSCDVKSKWCLVTYDESEDIKAKCECAKFETHGYLCKHILHVMTAIKHLREIPTNFILKRWTIDARNISHMQGDSSQNDVVSPMMKWRLAGLSKKLLDQASLSVEIYEEVYETFNKLSLKYDSFVHRDESDTMLSQVGSNLDLHKIPEISIRDPPILRTKGRPKLATRITFGIEKSQNQKKRRTCGSCGGKGHYATTCPNIMEVRFFNLHFLLNICSNKISFFAG</sequence>
<keyword evidence="4 6" id="KW-0862">Zinc</keyword>
<organism evidence="9 10">
    <name type="scientific">Platanthera zijinensis</name>
    <dbReference type="NCBI Taxonomy" id="2320716"/>
    <lineage>
        <taxon>Eukaryota</taxon>
        <taxon>Viridiplantae</taxon>
        <taxon>Streptophyta</taxon>
        <taxon>Embryophyta</taxon>
        <taxon>Tracheophyta</taxon>
        <taxon>Spermatophyta</taxon>
        <taxon>Magnoliopsida</taxon>
        <taxon>Liliopsida</taxon>
        <taxon>Asparagales</taxon>
        <taxon>Orchidaceae</taxon>
        <taxon>Orchidoideae</taxon>
        <taxon>Orchideae</taxon>
        <taxon>Orchidinae</taxon>
        <taxon>Platanthera</taxon>
    </lineage>
</organism>
<dbReference type="GO" id="GO:0003676">
    <property type="term" value="F:nucleic acid binding"/>
    <property type="evidence" value="ECO:0007669"/>
    <property type="project" value="InterPro"/>
</dbReference>
<feature type="domain" description="CCHC-type" evidence="7">
    <location>
        <begin position="290"/>
        <end position="305"/>
    </location>
</feature>
<evidence type="ECO:0000256" key="1">
    <source>
        <dbReference type="ARBA" id="ARBA00005889"/>
    </source>
</evidence>
<dbReference type="EMBL" id="JBBWWQ010000009">
    <property type="protein sequence ID" value="KAK8938416.1"/>
    <property type="molecule type" value="Genomic_DNA"/>
</dbReference>
<dbReference type="Proteomes" id="UP001418222">
    <property type="component" value="Unassembled WGS sequence"/>
</dbReference>
<comment type="similarity">
    <text evidence="1 6">Belongs to the FHY3/FAR1 family.</text>
</comment>
<name>A0AAP0BFT6_9ASPA</name>
<dbReference type="GO" id="GO:0008270">
    <property type="term" value="F:zinc ion binding"/>
    <property type="evidence" value="ECO:0007669"/>
    <property type="project" value="UniProtKB-UniRule"/>
</dbReference>
<evidence type="ECO:0000259" key="7">
    <source>
        <dbReference type="PROSITE" id="PS50158"/>
    </source>
</evidence>
<dbReference type="PANTHER" id="PTHR31669">
    <property type="entry name" value="PROTEIN FAR1-RELATED SEQUENCE 10-RELATED"/>
    <property type="match status" value="1"/>
</dbReference>
<keyword evidence="2 6" id="KW-0479">Metal-binding</keyword>
<dbReference type="GO" id="GO:0006355">
    <property type="term" value="P:regulation of DNA-templated transcription"/>
    <property type="evidence" value="ECO:0007669"/>
    <property type="project" value="UniProtKB-UniRule"/>
</dbReference>
<accession>A0AAP0BFT6</accession>
<dbReference type="InterPro" id="IPR036875">
    <property type="entry name" value="Znf_CCHC_sf"/>
</dbReference>
<evidence type="ECO:0000313" key="9">
    <source>
        <dbReference type="EMBL" id="KAK8938416.1"/>
    </source>
</evidence>
<dbReference type="SUPFAM" id="SSF57756">
    <property type="entry name" value="Retrovirus zinc finger-like domains"/>
    <property type="match status" value="1"/>
</dbReference>
<evidence type="ECO:0000256" key="6">
    <source>
        <dbReference type="RuleBase" id="RU367018"/>
    </source>
</evidence>
<evidence type="ECO:0000256" key="4">
    <source>
        <dbReference type="ARBA" id="ARBA00022833"/>
    </source>
</evidence>
<dbReference type="InterPro" id="IPR007527">
    <property type="entry name" value="Znf_SWIM"/>
</dbReference>
<evidence type="ECO:0000259" key="8">
    <source>
        <dbReference type="PROSITE" id="PS50966"/>
    </source>
</evidence>
<dbReference type="SMART" id="SM00575">
    <property type="entry name" value="ZnF_PMZ"/>
    <property type="match status" value="1"/>
</dbReference>
<comment type="subcellular location">
    <subcellularLocation>
        <location evidence="6">Nucleus</location>
    </subcellularLocation>
</comment>
<evidence type="ECO:0000256" key="3">
    <source>
        <dbReference type="ARBA" id="ARBA00022771"/>
    </source>
</evidence>
<dbReference type="AlphaFoldDB" id="A0AAP0BFT6"/>
<keyword evidence="3 5" id="KW-0863">Zinc-finger</keyword>
<dbReference type="InterPro" id="IPR001878">
    <property type="entry name" value="Znf_CCHC"/>
</dbReference>
<evidence type="ECO:0000256" key="5">
    <source>
        <dbReference type="PROSITE-ProRule" id="PRU00047"/>
    </source>
</evidence>
<comment type="caution">
    <text evidence="9">The sequence shown here is derived from an EMBL/GenBank/DDBJ whole genome shotgun (WGS) entry which is preliminary data.</text>
</comment>
<protein>
    <recommendedName>
        <fullName evidence="6">Protein FAR1-RELATED SEQUENCE</fullName>
    </recommendedName>
</protein>
<keyword evidence="6" id="KW-0539">Nucleus</keyword>
<keyword evidence="10" id="KW-1185">Reference proteome</keyword>
<evidence type="ECO:0000313" key="10">
    <source>
        <dbReference type="Proteomes" id="UP001418222"/>
    </source>
</evidence>
<dbReference type="Pfam" id="PF04434">
    <property type="entry name" value="SWIM"/>
    <property type="match status" value="1"/>
</dbReference>
<feature type="domain" description="SWIM-type" evidence="8">
    <location>
        <begin position="102"/>
        <end position="152"/>
    </location>
</feature>
<dbReference type="GO" id="GO:0005634">
    <property type="term" value="C:nucleus"/>
    <property type="evidence" value="ECO:0007669"/>
    <property type="project" value="UniProtKB-SubCell"/>
</dbReference>
<gene>
    <name evidence="9" type="primary">FRS5</name>
    <name evidence="9" type="ORF">KSP39_PZI011222</name>
</gene>
<dbReference type="PROSITE" id="PS50158">
    <property type="entry name" value="ZF_CCHC"/>
    <property type="match status" value="1"/>
</dbReference>